<dbReference type="EMBL" id="CP001338">
    <property type="protein sequence ID" value="ACL15798.1"/>
    <property type="molecule type" value="Genomic_DNA"/>
</dbReference>
<dbReference type="eggNOG" id="arCOG09444">
    <property type="taxonomic scope" value="Archaea"/>
</dbReference>
<proteinExistence type="predicted"/>
<dbReference type="GeneID" id="7271450"/>
<keyword evidence="1" id="KW-0812">Transmembrane</keyword>
<evidence type="ECO:0000313" key="2">
    <source>
        <dbReference type="EMBL" id="ACL15798.1"/>
    </source>
</evidence>
<dbReference type="HOGENOM" id="CLU_092287_0_0_2"/>
<dbReference type="Proteomes" id="UP000002457">
    <property type="component" value="Chromosome"/>
</dbReference>
<name>B8GKB5_METPE</name>
<evidence type="ECO:0000256" key="1">
    <source>
        <dbReference type="SAM" id="Phobius"/>
    </source>
</evidence>
<keyword evidence="1" id="KW-1133">Transmembrane helix</keyword>
<sequence>MEVQHTDEQGSLALTTEDQNVKITYTVKRYRREIERGLVGSLAGGALGSVLGGIGGLLQKNEGVGELLGGAIGGAVAGGAWEAYNGYDQSKHDQSAFAALLGDASKVVEGELMEAMPAQTPAGELVGGAPRDPEKEAAFRRDLDGVYGDILAVQEDLLLAAGEGVDIARPKVRADRAEGLYHEAIQALEAQDYTLTGAKIQAARSMVQNARSTLSG</sequence>
<feature type="transmembrane region" description="Helical" evidence="1">
    <location>
        <begin position="38"/>
        <end position="58"/>
    </location>
</feature>
<organism evidence="2 3">
    <name type="scientific">Methanosphaerula palustris (strain ATCC BAA-1556 / DSM 19958 / E1-9c)</name>
    <dbReference type="NCBI Taxonomy" id="521011"/>
    <lineage>
        <taxon>Archaea</taxon>
        <taxon>Methanobacteriati</taxon>
        <taxon>Methanobacteriota</taxon>
        <taxon>Stenosarchaea group</taxon>
        <taxon>Methanomicrobia</taxon>
        <taxon>Methanomicrobiales</taxon>
        <taxon>Methanoregulaceae</taxon>
        <taxon>Methanosphaerula</taxon>
    </lineage>
</organism>
<keyword evidence="1" id="KW-0472">Membrane</keyword>
<evidence type="ECO:0000313" key="3">
    <source>
        <dbReference type="Proteomes" id="UP000002457"/>
    </source>
</evidence>
<protein>
    <submittedName>
        <fullName evidence="2">Uncharacterized protein</fullName>
    </submittedName>
</protein>
<dbReference type="STRING" id="521011.Mpal_0424"/>
<reference evidence="2 3" key="1">
    <citation type="journal article" date="2015" name="Genome Announc.">
        <title>Complete Genome Sequence of Methanosphaerula palustris E1-9CT, a Hydrogenotrophic Methanogen Isolated from a Minerotrophic Fen Peatland.</title>
        <authorList>
            <person name="Cadillo-Quiroz H."/>
            <person name="Browne P."/>
            <person name="Kyrpides N."/>
            <person name="Woyke T."/>
            <person name="Goodwin L."/>
            <person name="Detter C."/>
            <person name="Yavitt J.B."/>
            <person name="Zinder S.H."/>
        </authorList>
    </citation>
    <scope>NUCLEOTIDE SEQUENCE [LARGE SCALE GENOMIC DNA]</scope>
    <source>
        <strain evidence="3">ATCC BAA-1556 / DSM 19958 / E1-9c</strain>
    </source>
</reference>
<dbReference type="AlphaFoldDB" id="B8GKB5"/>
<accession>B8GKB5</accession>
<dbReference type="KEGG" id="mpl:Mpal_0424"/>
<keyword evidence="3" id="KW-1185">Reference proteome</keyword>
<gene>
    <name evidence="2" type="ordered locus">Mpal_0424</name>
</gene>
<dbReference type="RefSeq" id="WP_012617117.1">
    <property type="nucleotide sequence ID" value="NC_011832.1"/>
</dbReference>